<dbReference type="AlphaFoldDB" id="C1LZ10"/>
<accession>C1LZ10</accession>
<protein>
    <submittedName>
        <fullName evidence="1">Alpha-tubulin</fullName>
    </submittedName>
</protein>
<feature type="non-terminal residue" evidence="1">
    <location>
        <position position="50"/>
    </location>
</feature>
<proteinExistence type="evidence at transcript level"/>
<organism evidence="1">
    <name type="scientific">Populus canescens</name>
    <name type="common">Grey poplar</name>
    <name type="synonym">Populus tremula x Populus alba</name>
    <dbReference type="NCBI Taxonomy" id="80863"/>
    <lineage>
        <taxon>Eukaryota</taxon>
        <taxon>Viridiplantae</taxon>
        <taxon>Streptophyta</taxon>
        <taxon>Embryophyta</taxon>
        <taxon>Tracheophyta</taxon>
        <taxon>Spermatophyta</taxon>
        <taxon>Magnoliopsida</taxon>
        <taxon>eudicotyledons</taxon>
        <taxon>Gunneridae</taxon>
        <taxon>Pentapetalae</taxon>
        <taxon>rosids</taxon>
        <taxon>fabids</taxon>
        <taxon>Malpighiales</taxon>
        <taxon>Salicaceae</taxon>
        <taxon>Saliceae</taxon>
        <taxon>Populus</taxon>
    </lineage>
</organism>
<reference evidence="1" key="1">
    <citation type="submission" date="2009-04" db="EMBL/GenBank/DDBJ databases">
        <title>Metabolome and transcriptome analyses of Populus x canescens knocked-down in isoprene emission identifies a new pheno(l)type.</title>
        <authorList>
            <person name="Behnke K."/>
            <person name="Kaiser A."/>
            <person name="Zimmer I."/>
            <person name="Brueggemann N."/>
            <person name="Janz D."/>
            <person name="Polle A."/>
            <person name="Hampp R."/>
            <person name="Haensch R."/>
            <person name="Popko J."/>
            <person name="Schmitt-Kopplin P."/>
            <person name="Ehlting B."/>
            <person name="Rennenberg H."/>
            <person name="Barta C."/>
            <person name="Loreto F."/>
            <person name="Schnitzler J.P."/>
        </authorList>
    </citation>
    <scope>NUCLEOTIDE SEQUENCE</scope>
    <source>
        <strain evidence="1">7171-B4</strain>
        <tissue evidence="1">Leaf</tissue>
    </source>
</reference>
<sequence length="50" mass="5449">VTKLLAEVMMLSTPFSVKLVRESTSLVLSLLILSLLLLMKSGLEHTASFS</sequence>
<gene>
    <name evidence="1" type="primary">atub</name>
</gene>
<feature type="non-terminal residue" evidence="1">
    <location>
        <position position="1"/>
    </location>
</feature>
<dbReference type="EMBL" id="FN356199">
    <property type="protein sequence ID" value="CAX83741.1"/>
    <property type="molecule type" value="mRNA"/>
</dbReference>
<name>C1LZ10_POPCN</name>
<evidence type="ECO:0000313" key="1">
    <source>
        <dbReference type="EMBL" id="CAX83741.1"/>
    </source>
</evidence>